<dbReference type="KEGG" id="vg:29059240"/>
<gene>
    <name evidence="3" type="ORF">MP1_gp0154</name>
</gene>
<dbReference type="Proteomes" id="UP000203816">
    <property type="component" value="Segment"/>
</dbReference>
<reference evidence="3 4" key="1">
    <citation type="submission" date="2016-04" db="EMBL/GenBank/DDBJ databases">
        <title>Comparative genomics of Morganella phages MP1 and MP2 define new clades among the T4 and T7-like Viruses.</title>
        <authorList>
            <person name="Pinto G."/>
            <person name="Oliveira A."/>
            <person name="Malgorzata L."/>
            <person name="Kropinski A."/>
            <person name="Azeredo J."/>
        </authorList>
    </citation>
    <scope>NUCLEOTIDE SEQUENCE [LARGE SCALE GENOMIC DNA]</scope>
</reference>
<dbReference type="RefSeq" id="YP_009280012.1">
    <property type="nucleotide sequence ID" value="NC_031020.1"/>
</dbReference>
<protein>
    <submittedName>
        <fullName evidence="3">Fibritin neck whiskers</fullName>
    </submittedName>
</protein>
<dbReference type="Pfam" id="PF07921">
    <property type="entry name" value="Fibritin_C"/>
    <property type="match status" value="1"/>
</dbReference>
<dbReference type="OrthoDB" id="1450at10239"/>
<dbReference type="EMBL" id="KX078569">
    <property type="protein sequence ID" value="ANM46418.1"/>
    <property type="molecule type" value="Genomic_DNA"/>
</dbReference>
<name>A0A192YA76_9CAUD</name>
<sequence length="451" mass="49501">MIEKIELKTIPFVDGVPAKGQESISWLVNKKDCLSGAAKQGDNDGNLNRTGVQIQKNIKSVKSDVDDIGVKLNETIGVVNTMSEALNISEETDLVKTINETKERVDIHEIHIQNAEDDIGVLERRTADIELKLGQKSDLDVNDKTVFDDLYWIKREMGSYPGQDINGQQTPGTLGTGMKRRIIDVSTETRDNTVRLTRLEDKWQESNIGTLDLTVEKIRSEIGPETEQTDETIYERLSGLEEQDKTHDLAIEDINNRIGQNNIANEITDTNNRVNVLETEVLKPNGLKSRVSTIESKIGDNNTPGTMMSDISNLKIDLKNTNDIVGHNTSSGLRGSVAWIEAQVGLVDDPAEGSIVSKIEVLTDTTNELAGSIQGLHAEIGTSKTGLKGSVAKNTKTLNGTNINGTTVDEIGVTEATKRSYAYTQAAIELPPEDGLTYICRQKSGFQLVLR</sequence>
<dbReference type="GeneID" id="29059240"/>
<evidence type="ECO:0000313" key="3">
    <source>
        <dbReference type="EMBL" id="ANM46418.1"/>
    </source>
</evidence>
<dbReference type="InterPro" id="IPR012473">
    <property type="entry name" value="Fibritin_C"/>
</dbReference>
<dbReference type="PRINTS" id="PR01880">
    <property type="entry name" value="FIBRITIN"/>
</dbReference>
<dbReference type="SUPFAM" id="SSF58046">
    <property type="entry name" value="Fibritin"/>
    <property type="match status" value="1"/>
</dbReference>
<evidence type="ECO:0000313" key="4">
    <source>
        <dbReference type="Proteomes" id="UP000203816"/>
    </source>
</evidence>
<feature type="domain" description="Fibritin C-terminal" evidence="2">
    <location>
        <begin position="367"/>
        <end position="439"/>
    </location>
</feature>
<keyword evidence="1" id="KW-0175">Coiled coil</keyword>
<feature type="coiled-coil region" evidence="1">
    <location>
        <begin position="98"/>
        <end position="132"/>
    </location>
</feature>
<keyword evidence="4" id="KW-1185">Reference proteome</keyword>
<organism evidence="3 4">
    <name type="scientific">Morganella phage vB_MmoM_MP1</name>
    <dbReference type="NCBI Taxonomy" id="1852628"/>
    <lineage>
        <taxon>Viruses</taxon>
        <taxon>Duplodnaviria</taxon>
        <taxon>Heunggongvirae</taxon>
        <taxon>Uroviricota</taxon>
        <taxon>Caudoviricetes</taxon>
        <taxon>Pantevenvirales</taxon>
        <taxon>Straboviridae</taxon>
        <taxon>Gualtarvirus</taxon>
        <taxon>Gualtarvirus mp1</taxon>
    </lineage>
</organism>
<proteinExistence type="predicted"/>
<accession>A0A192YA76</accession>
<dbReference type="Gene3D" id="1.20.5.320">
    <property type="entry name" value="6-Phosphogluconate Dehydrogenase, domain 3"/>
    <property type="match status" value="2"/>
</dbReference>
<evidence type="ECO:0000256" key="1">
    <source>
        <dbReference type="SAM" id="Coils"/>
    </source>
</evidence>
<evidence type="ECO:0000259" key="2">
    <source>
        <dbReference type="Pfam" id="PF07921"/>
    </source>
</evidence>